<name>A0A2C9U463_MANES</name>
<protein>
    <recommendedName>
        <fullName evidence="1">Helitron helicase-like domain-containing protein</fullName>
    </recommendedName>
</protein>
<evidence type="ECO:0000259" key="1">
    <source>
        <dbReference type="Pfam" id="PF14214"/>
    </source>
</evidence>
<dbReference type="EMBL" id="CM004404">
    <property type="protein sequence ID" value="OAY23883.1"/>
    <property type="molecule type" value="Genomic_DNA"/>
</dbReference>
<sequence>MYIKLETDLKDQLYKKKIFEKVAAYVHVIEFQKRGLPHAHMSVIFKLDYKLINPDDDDKYANAEIPCENKYSELLEMIAKHMMHGSCGKQNPNCSCMINGRYRFHCPKPFTSKII</sequence>
<dbReference type="Pfam" id="PF14214">
    <property type="entry name" value="Helitron_like_N"/>
    <property type="match status" value="1"/>
</dbReference>
<accession>A0A2C9U463</accession>
<reference evidence="2" key="1">
    <citation type="submission" date="2016-02" db="EMBL/GenBank/DDBJ databases">
        <title>WGS assembly of Manihot esculenta.</title>
        <authorList>
            <person name="Bredeson J.V."/>
            <person name="Prochnik S.E."/>
            <person name="Lyons J.B."/>
            <person name="Schmutz J."/>
            <person name="Grimwood J."/>
            <person name="Vrebalov J."/>
            <person name="Bart R.S."/>
            <person name="Amuge T."/>
            <person name="Ferguson M.E."/>
            <person name="Green R."/>
            <person name="Putnam N."/>
            <person name="Stites J."/>
            <person name="Rounsley S."/>
            <person name="Rokhsar D.S."/>
        </authorList>
    </citation>
    <scope>NUCLEOTIDE SEQUENCE [LARGE SCALE GENOMIC DNA]</scope>
    <source>
        <tissue evidence="2">Leaf</tissue>
    </source>
</reference>
<feature type="domain" description="Helitron helicase-like" evidence="1">
    <location>
        <begin position="9"/>
        <end position="41"/>
    </location>
</feature>
<gene>
    <name evidence="2" type="ORF">MANES_18G115200</name>
</gene>
<dbReference type="STRING" id="3983.A0A2C9U463"/>
<dbReference type="AlphaFoldDB" id="A0A2C9U463"/>
<evidence type="ECO:0000313" key="2">
    <source>
        <dbReference type="EMBL" id="OAY23883.1"/>
    </source>
</evidence>
<organism evidence="2">
    <name type="scientific">Manihot esculenta</name>
    <name type="common">Cassava</name>
    <name type="synonym">Jatropha manihot</name>
    <dbReference type="NCBI Taxonomy" id="3983"/>
    <lineage>
        <taxon>Eukaryota</taxon>
        <taxon>Viridiplantae</taxon>
        <taxon>Streptophyta</taxon>
        <taxon>Embryophyta</taxon>
        <taxon>Tracheophyta</taxon>
        <taxon>Spermatophyta</taxon>
        <taxon>Magnoliopsida</taxon>
        <taxon>eudicotyledons</taxon>
        <taxon>Gunneridae</taxon>
        <taxon>Pentapetalae</taxon>
        <taxon>rosids</taxon>
        <taxon>fabids</taxon>
        <taxon>Malpighiales</taxon>
        <taxon>Euphorbiaceae</taxon>
        <taxon>Crotonoideae</taxon>
        <taxon>Manihoteae</taxon>
        <taxon>Manihot</taxon>
    </lineage>
</organism>
<proteinExistence type="predicted"/>
<dbReference type="InterPro" id="IPR025476">
    <property type="entry name" value="Helitron_helicase-like"/>
</dbReference>